<feature type="chain" id="PRO_5031497354" evidence="1">
    <location>
        <begin position="21"/>
        <end position="358"/>
    </location>
</feature>
<protein>
    <submittedName>
        <fullName evidence="2">Uncharacterized protein</fullName>
    </submittedName>
</protein>
<organism evidence="2 3">
    <name type="scientific">Pedobacter cryoconitis</name>
    <dbReference type="NCBI Taxonomy" id="188932"/>
    <lineage>
        <taxon>Bacteria</taxon>
        <taxon>Pseudomonadati</taxon>
        <taxon>Bacteroidota</taxon>
        <taxon>Sphingobacteriia</taxon>
        <taxon>Sphingobacteriales</taxon>
        <taxon>Sphingobacteriaceae</taxon>
        <taxon>Pedobacter</taxon>
    </lineage>
</organism>
<evidence type="ECO:0000313" key="3">
    <source>
        <dbReference type="Proteomes" id="UP000537204"/>
    </source>
</evidence>
<sequence length="358" mass="40509">MKTVYLIFLFSAIFFSIAQAQIVAEDAKGESSIITKNSNVSFNLSEAALSASWNNFRKLAIEKPSQVVWGVSASGNNKEGLSDLFNGGKLTPQSKLGVFIGLRKSYQTTVLELLKRIKEIENANPDKNEAAIHAVKQLNKQIEANRNTRHTQSLTTYINAGLNADNFKHYKAEDASSLSKRFEKVNFRGGFIDLGLNYEYAPRWIFGISLGYQRYNNLDSLAYTNYTLKNTTTMNNAELITESKISAYQGPYKAYNRVNIKTDALYFGRISEDYRLVWNTLYTRVILPLQEKEINQVFQAGTAINFYKSEGKFAGGLYLQSNDVFNSLHSTDRFHERISFGIAAKYTFSSIMSRDFSK</sequence>
<dbReference type="Proteomes" id="UP000537204">
    <property type="component" value="Unassembled WGS sequence"/>
</dbReference>
<accession>A0A7W8ZQ70</accession>
<name>A0A7W8ZQ70_9SPHI</name>
<evidence type="ECO:0000256" key="1">
    <source>
        <dbReference type="SAM" id="SignalP"/>
    </source>
</evidence>
<proteinExistence type="predicted"/>
<evidence type="ECO:0000313" key="2">
    <source>
        <dbReference type="EMBL" id="MBB5638164.1"/>
    </source>
</evidence>
<reference evidence="2 3" key="1">
    <citation type="submission" date="2020-08" db="EMBL/GenBank/DDBJ databases">
        <title>Genomic Encyclopedia of Type Strains, Phase IV (KMG-V): Genome sequencing to study the core and pangenomes of soil and plant-associated prokaryotes.</title>
        <authorList>
            <person name="Whitman W."/>
        </authorList>
    </citation>
    <scope>NUCLEOTIDE SEQUENCE [LARGE SCALE GENOMIC DNA]</scope>
    <source>
        <strain evidence="2 3">S3M1</strain>
    </source>
</reference>
<keyword evidence="1" id="KW-0732">Signal</keyword>
<gene>
    <name evidence="2" type="ORF">HDE68_004090</name>
</gene>
<dbReference type="EMBL" id="JACHCE010000007">
    <property type="protein sequence ID" value="MBB5638164.1"/>
    <property type="molecule type" value="Genomic_DNA"/>
</dbReference>
<dbReference type="AlphaFoldDB" id="A0A7W8ZQ70"/>
<comment type="caution">
    <text evidence="2">The sequence shown here is derived from an EMBL/GenBank/DDBJ whole genome shotgun (WGS) entry which is preliminary data.</text>
</comment>
<feature type="signal peptide" evidence="1">
    <location>
        <begin position="1"/>
        <end position="20"/>
    </location>
</feature>
<dbReference type="RefSeq" id="WP_183884000.1">
    <property type="nucleotide sequence ID" value="NZ_JACHCE010000007.1"/>
</dbReference>